<dbReference type="SMART" id="SM00133">
    <property type="entry name" value="S_TK_X"/>
    <property type="match status" value="1"/>
</dbReference>
<feature type="compositionally biased region" description="Pro residues" evidence="6">
    <location>
        <begin position="814"/>
        <end position="830"/>
    </location>
</feature>
<evidence type="ECO:0000256" key="1">
    <source>
        <dbReference type="ARBA" id="ARBA00022527"/>
    </source>
</evidence>
<keyword evidence="2" id="KW-0808">Transferase</keyword>
<evidence type="ECO:0000259" key="7">
    <source>
        <dbReference type="PROSITE" id="PS50011"/>
    </source>
</evidence>
<dbReference type="AlphaFoldDB" id="A0A9P5MYB6"/>
<evidence type="ECO:0000256" key="6">
    <source>
        <dbReference type="SAM" id="MobiDB-lite"/>
    </source>
</evidence>
<comment type="caution">
    <text evidence="9">The sequence shown here is derived from an EMBL/GenBank/DDBJ whole genome shotgun (WGS) entry which is preliminary data.</text>
</comment>
<sequence length="1031" mass="113778">MTTTRGLQSPPAQRHVLRVDAQDESWTVSVAEDPHRPSSYTLYIKTPTRNLTLSRTARELVELDHKLHDAHPSISRPALPIDPSALPQPTKRKSVILNTLSRLASPASKSTGLRNSVSQFFATSPSSPIPSTLPTPIVCPKAEVADPFFDDLGAVAVGASNSVNPTTTGLAAYLTTLSNDQVFRQARPWKRFVRVRTDDLESIRVERAIQRVRSDAAAHITSPRTVNVTVHNSGVLHDVKRTGTDHESREAETHRQDDSLTQDTEPFPSLDNSEGAPSQVLDDTASTSASARSVVEIEASYNGSIVQPTSPSPPPPLERSRTPISSDQRDDCPMQDTNRTPSHASSCYVRRPWLHDSTSTSASTNSVMFPDSGSIARPILPSPSPIFPSFAARKVQVSDFEMIRVLGKGRAGKVLLVRHKSSSFLYALKAITKRHVLAHQEIRLTEQAVLRRMAAESADPFIVKLWWSFHDEENLFLVMDFHPGGDLGTQLARWGCFGCDRTRFYAAEIVEGVEGLHAAGVVYRDLKPENILISADGHIVLTDFGLSKEFPRRSTPHPMPGTPPIAGAPHWMKDDKELATPWPPRHADTTSTFCGTAEYIAPEVIQGLPYSYEVDWWSFGTMLYEMLTGITPFWADNHHDMHLRVLQDELQFPDDRAMDEDTKYLIRGLLQRNPAFRISEPRIKRHPYFRMIDWSHVYYKRYKPPYIPPIPSNASDTQNFDDTFLDMEPVIHDENDLDTDQEREQTYQEPTDGEDPVATPSQSHGSSANSPNDPADVFDEYWYEGQQSVIIDEGYAPEKGEDEDETKTPEALPSTPPAKRSPPTLKPELPPVDTTTKPASVADATPRTSEDITAPASKPPRSPVKAAAEAVAAAASTSPDIHHKESKKAAVPNPHGQQSSRQRNRREKSGIPELDADLPDIDDDDSVQTAHDDGGDDLDSIETDAEGRSWIRATSLFARGVVDRYRPAVFRKGSTPGIGAAVKAAGLPVTTADPSSSSLVTKVRPLRTSALSFRRAPKTFLRTKSPLSTSS</sequence>
<proteinExistence type="predicted"/>
<evidence type="ECO:0000256" key="4">
    <source>
        <dbReference type="ARBA" id="ARBA00022777"/>
    </source>
</evidence>
<dbReference type="PANTHER" id="PTHR24351">
    <property type="entry name" value="RIBOSOMAL PROTEIN S6 KINASE"/>
    <property type="match status" value="1"/>
</dbReference>
<gene>
    <name evidence="9" type="ORF">DFH94DRAFT_404159</name>
</gene>
<feature type="region of interest" description="Disordered" evidence="6">
    <location>
        <begin position="226"/>
        <end position="289"/>
    </location>
</feature>
<dbReference type="PROSITE" id="PS00108">
    <property type="entry name" value="PROTEIN_KINASE_ST"/>
    <property type="match status" value="1"/>
</dbReference>
<evidence type="ECO:0000259" key="8">
    <source>
        <dbReference type="PROSITE" id="PS51285"/>
    </source>
</evidence>
<keyword evidence="4 9" id="KW-0418">Kinase</keyword>
<feature type="compositionally biased region" description="Polar residues" evidence="6">
    <location>
        <begin position="759"/>
        <end position="772"/>
    </location>
</feature>
<dbReference type="EMBL" id="WHVB01000006">
    <property type="protein sequence ID" value="KAF8481667.1"/>
    <property type="molecule type" value="Genomic_DNA"/>
</dbReference>
<keyword evidence="10" id="KW-1185">Reference proteome</keyword>
<name>A0A9P5MYB6_9AGAM</name>
<feature type="domain" description="AGC-kinase C-terminal" evidence="8">
    <location>
        <begin position="690"/>
        <end position="793"/>
    </location>
</feature>
<protein>
    <submittedName>
        <fullName evidence="9">Kinase-like protein</fullName>
    </submittedName>
</protein>
<evidence type="ECO:0000313" key="10">
    <source>
        <dbReference type="Proteomes" id="UP000759537"/>
    </source>
</evidence>
<dbReference type="SMART" id="SM00220">
    <property type="entry name" value="S_TKc"/>
    <property type="match status" value="1"/>
</dbReference>
<dbReference type="OrthoDB" id="63267at2759"/>
<dbReference type="PROSITE" id="PS50011">
    <property type="entry name" value="PROTEIN_KINASE_DOM"/>
    <property type="match status" value="1"/>
</dbReference>
<feature type="region of interest" description="Disordered" evidence="6">
    <location>
        <begin position="798"/>
        <end position="942"/>
    </location>
</feature>
<evidence type="ECO:0000256" key="5">
    <source>
        <dbReference type="ARBA" id="ARBA00022840"/>
    </source>
</evidence>
<feature type="compositionally biased region" description="Low complexity" evidence="6">
    <location>
        <begin position="866"/>
        <end position="875"/>
    </location>
</feature>
<dbReference type="Pfam" id="PF00069">
    <property type="entry name" value="Pkinase"/>
    <property type="match status" value="1"/>
</dbReference>
<keyword evidence="3" id="KW-0547">Nucleotide-binding</keyword>
<keyword evidence="1" id="KW-0723">Serine/threonine-protein kinase</keyword>
<feature type="region of interest" description="Disordered" evidence="6">
    <location>
        <begin position="733"/>
        <end position="777"/>
    </location>
</feature>
<dbReference type="Proteomes" id="UP000759537">
    <property type="component" value="Unassembled WGS sequence"/>
</dbReference>
<dbReference type="Gene3D" id="1.10.510.10">
    <property type="entry name" value="Transferase(Phosphotransferase) domain 1"/>
    <property type="match status" value="1"/>
</dbReference>
<dbReference type="GO" id="GO:0005524">
    <property type="term" value="F:ATP binding"/>
    <property type="evidence" value="ECO:0007669"/>
    <property type="project" value="UniProtKB-KW"/>
</dbReference>
<organism evidence="9 10">
    <name type="scientific">Russula ochroleuca</name>
    <dbReference type="NCBI Taxonomy" id="152965"/>
    <lineage>
        <taxon>Eukaryota</taxon>
        <taxon>Fungi</taxon>
        <taxon>Dikarya</taxon>
        <taxon>Basidiomycota</taxon>
        <taxon>Agaricomycotina</taxon>
        <taxon>Agaricomycetes</taxon>
        <taxon>Russulales</taxon>
        <taxon>Russulaceae</taxon>
        <taxon>Russula</taxon>
    </lineage>
</organism>
<feature type="compositionally biased region" description="Basic and acidic residues" evidence="6">
    <location>
        <begin position="733"/>
        <end position="746"/>
    </location>
</feature>
<reference evidence="9" key="1">
    <citation type="submission" date="2019-10" db="EMBL/GenBank/DDBJ databases">
        <authorList>
            <consortium name="DOE Joint Genome Institute"/>
            <person name="Kuo A."/>
            <person name="Miyauchi S."/>
            <person name="Kiss E."/>
            <person name="Drula E."/>
            <person name="Kohler A."/>
            <person name="Sanchez-Garcia M."/>
            <person name="Andreopoulos B."/>
            <person name="Barry K.W."/>
            <person name="Bonito G."/>
            <person name="Buee M."/>
            <person name="Carver A."/>
            <person name="Chen C."/>
            <person name="Cichocki N."/>
            <person name="Clum A."/>
            <person name="Culley D."/>
            <person name="Crous P.W."/>
            <person name="Fauchery L."/>
            <person name="Girlanda M."/>
            <person name="Hayes R."/>
            <person name="Keri Z."/>
            <person name="LaButti K."/>
            <person name="Lipzen A."/>
            <person name="Lombard V."/>
            <person name="Magnuson J."/>
            <person name="Maillard F."/>
            <person name="Morin E."/>
            <person name="Murat C."/>
            <person name="Nolan M."/>
            <person name="Ohm R."/>
            <person name="Pangilinan J."/>
            <person name="Pereira M."/>
            <person name="Perotto S."/>
            <person name="Peter M."/>
            <person name="Riley R."/>
            <person name="Sitrit Y."/>
            <person name="Stielow B."/>
            <person name="Szollosi G."/>
            <person name="Zifcakova L."/>
            <person name="Stursova M."/>
            <person name="Spatafora J.W."/>
            <person name="Tedersoo L."/>
            <person name="Vaario L.-M."/>
            <person name="Yamada A."/>
            <person name="Yan M."/>
            <person name="Wang P."/>
            <person name="Xu J."/>
            <person name="Bruns T."/>
            <person name="Baldrian P."/>
            <person name="Vilgalys R."/>
            <person name="Henrissat B."/>
            <person name="Grigoriev I.V."/>
            <person name="Hibbett D."/>
            <person name="Nagy L.G."/>
            <person name="Martin F.M."/>
        </authorList>
    </citation>
    <scope>NUCLEOTIDE SEQUENCE</scope>
    <source>
        <strain evidence="9">Prilba</strain>
    </source>
</reference>
<accession>A0A9P5MYB6</accession>
<feature type="compositionally biased region" description="Acidic residues" evidence="6">
    <location>
        <begin position="914"/>
        <end position="926"/>
    </location>
</feature>
<evidence type="ECO:0000256" key="3">
    <source>
        <dbReference type="ARBA" id="ARBA00022741"/>
    </source>
</evidence>
<feature type="region of interest" description="Disordered" evidence="6">
    <location>
        <begin position="301"/>
        <end position="345"/>
    </location>
</feature>
<dbReference type="InterPro" id="IPR011009">
    <property type="entry name" value="Kinase-like_dom_sf"/>
</dbReference>
<evidence type="ECO:0000256" key="2">
    <source>
        <dbReference type="ARBA" id="ARBA00022679"/>
    </source>
</evidence>
<dbReference type="SUPFAM" id="SSF56112">
    <property type="entry name" value="Protein kinase-like (PK-like)"/>
    <property type="match status" value="1"/>
</dbReference>
<keyword evidence="5" id="KW-0067">ATP-binding</keyword>
<dbReference type="PROSITE" id="PS51285">
    <property type="entry name" value="AGC_KINASE_CTER"/>
    <property type="match status" value="1"/>
</dbReference>
<feature type="domain" description="Protein kinase" evidence="7">
    <location>
        <begin position="400"/>
        <end position="689"/>
    </location>
</feature>
<dbReference type="InterPro" id="IPR008271">
    <property type="entry name" value="Ser/Thr_kinase_AS"/>
</dbReference>
<evidence type="ECO:0000313" key="9">
    <source>
        <dbReference type="EMBL" id="KAF8481667.1"/>
    </source>
</evidence>
<dbReference type="GO" id="GO:0004674">
    <property type="term" value="F:protein serine/threonine kinase activity"/>
    <property type="evidence" value="ECO:0007669"/>
    <property type="project" value="UniProtKB-KW"/>
</dbReference>
<reference evidence="9" key="2">
    <citation type="journal article" date="2020" name="Nat. Commun.">
        <title>Large-scale genome sequencing of mycorrhizal fungi provides insights into the early evolution of symbiotic traits.</title>
        <authorList>
            <person name="Miyauchi S."/>
            <person name="Kiss E."/>
            <person name="Kuo A."/>
            <person name="Drula E."/>
            <person name="Kohler A."/>
            <person name="Sanchez-Garcia M."/>
            <person name="Morin E."/>
            <person name="Andreopoulos B."/>
            <person name="Barry K.W."/>
            <person name="Bonito G."/>
            <person name="Buee M."/>
            <person name="Carver A."/>
            <person name="Chen C."/>
            <person name="Cichocki N."/>
            <person name="Clum A."/>
            <person name="Culley D."/>
            <person name="Crous P.W."/>
            <person name="Fauchery L."/>
            <person name="Girlanda M."/>
            <person name="Hayes R.D."/>
            <person name="Keri Z."/>
            <person name="LaButti K."/>
            <person name="Lipzen A."/>
            <person name="Lombard V."/>
            <person name="Magnuson J."/>
            <person name="Maillard F."/>
            <person name="Murat C."/>
            <person name="Nolan M."/>
            <person name="Ohm R.A."/>
            <person name="Pangilinan J."/>
            <person name="Pereira M.F."/>
            <person name="Perotto S."/>
            <person name="Peter M."/>
            <person name="Pfister S."/>
            <person name="Riley R."/>
            <person name="Sitrit Y."/>
            <person name="Stielow J.B."/>
            <person name="Szollosi G."/>
            <person name="Zifcakova L."/>
            <person name="Stursova M."/>
            <person name="Spatafora J.W."/>
            <person name="Tedersoo L."/>
            <person name="Vaario L.M."/>
            <person name="Yamada A."/>
            <person name="Yan M."/>
            <person name="Wang P."/>
            <person name="Xu J."/>
            <person name="Bruns T."/>
            <person name="Baldrian P."/>
            <person name="Vilgalys R."/>
            <person name="Dunand C."/>
            <person name="Henrissat B."/>
            <person name="Grigoriev I.V."/>
            <person name="Hibbett D."/>
            <person name="Nagy L.G."/>
            <person name="Martin F.M."/>
        </authorList>
    </citation>
    <scope>NUCLEOTIDE SEQUENCE</scope>
    <source>
        <strain evidence="9">Prilba</strain>
    </source>
</reference>
<feature type="compositionally biased region" description="Basic and acidic residues" evidence="6">
    <location>
        <begin position="237"/>
        <end position="258"/>
    </location>
</feature>
<dbReference type="InterPro" id="IPR045270">
    <property type="entry name" value="STKc_AGC"/>
</dbReference>
<dbReference type="CDD" id="cd05123">
    <property type="entry name" value="STKc_AGC"/>
    <property type="match status" value="1"/>
</dbReference>
<dbReference type="Gene3D" id="3.30.200.20">
    <property type="entry name" value="Phosphorylase Kinase, domain 1"/>
    <property type="match status" value="1"/>
</dbReference>
<feature type="compositionally biased region" description="Polar residues" evidence="6">
    <location>
        <begin position="335"/>
        <end position="345"/>
    </location>
</feature>
<dbReference type="InterPro" id="IPR000719">
    <property type="entry name" value="Prot_kinase_dom"/>
</dbReference>
<dbReference type="InterPro" id="IPR000961">
    <property type="entry name" value="AGC-kinase_C"/>
</dbReference>
<feature type="compositionally biased region" description="Polar residues" evidence="6">
    <location>
        <begin position="259"/>
        <end position="276"/>
    </location>
</feature>